<keyword evidence="3" id="KW-1185">Reference proteome</keyword>
<sequence length="75" mass="8379">MPGAAVSCTDTELATHIRELEQAMRVSMMEQLRYIAEAGHRGLHNQRWETRNTRPATGVHPTSHSGPQANTATRR</sequence>
<dbReference type="EMBL" id="PJNB01000001">
    <property type="protein sequence ID" value="PKW19768.1"/>
    <property type="molecule type" value="Genomic_DNA"/>
</dbReference>
<evidence type="ECO:0000313" key="2">
    <source>
        <dbReference type="EMBL" id="PKW19768.1"/>
    </source>
</evidence>
<dbReference type="Proteomes" id="UP000233786">
    <property type="component" value="Unassembled WGS sequence"/>
</dbReference>
<proteinExistence type="predicted"/>
<protein>
    <submittedName>
        <fullName evidence="2">Uncharacterized protein</fullName>
    </submittedName>
</protein>
<evidence type="ECO:0000313" key="3">
    <source>
        <dbReference type="Proteomes" id="UP000233786"/>
    </source>
</evidence>
<organism evidence="2 3">
    <name type="scientific">Saccharopolyspora spinosa</name>
    <dbReference type="NCBI Taxonomy" id="60894"/>
    <lineage>
        <taxon>Bacteria</taxon>
        <taxon>Bacillati</taxon>
        <taxon>Actinomycetota</taxon>
        <taxon>Actinomycetes</taxon>
        <taxon>Pseudonocardiales</taxon>
        <taxon>Pseudonocardiaceae</taxon>
        <taxon>Saccharopolyspora</taxon>
    </lineage>
</organism>
<evidence type="ECO:0000256" key="1">
    <source>
        <dbReference type="SAM" id="MobiDB-lite"/>
    </source>
</evidence>
<comment type="caution">
    <text evidence="2">The sequence shown here is derived from an EMBL/GenBank/DDBJ whole genome shotgun (WGS) entry which is preliminary data.</text>
</comment>
<dbReference type="AlphaFoldDB" id="A0A2N3YA30"/>
<feature type="region of interest" description="Disordered" evidence="1">
    <location>
        <begin position="45"/>
        <end position="75"/>
    </location>
</feature>
<feature type="compositionally biased region" description="Polar residues" evidence="1">
    <location>
        <begin position="60"/>
        <end position="75"/>
    </location>
</feature>
<accession>A0A2N3YA30</accession>
<name>A0A2N3YA30_SACSN</name>
<reference evidence="2" key="1">
    <citation type="submission" date="2017-12" db="EMBL/GenBank/DDBJ databases">
        <title>Sequencing the genomes of 1000 Actinobacteria strains.</title>
        <authorList>
            <person name="Klenk H.-P."/>
        </authorList>
    </citation>
    <scope>NUCLEOTIDE SEQUENCE [LARGE SCALE GENOMIC DNA]</scope>
    <source>
        <strain evidence="2">DSM 44228</strain>
    </source>
</reference>
<gene>
    <name evidence="2" type="ORF">A8926_7958</name>
</gene>